<keyword evidence="19" id="KW-1133">Transmembrane helix</keyword>
<dbReference type="Pfam" id="PF00258">
    <property type="entry name" value="Flavodoxin_1"/>
    <property type="match status" value="1"/>
</dbReference>
<dbReference type="CDD" id="cd11068">
    <property type="entry name" value="CYP120A1"/>
    <property type="match status" value="1"/>
</dbReference>
<dbReference type="PRINTS" id="PR00463">
    <property type="entry name" value="EP450I"/>
</dbReference>
<dbReference type="GO" id="GO:0003958">
    <property type="term" value="F:NADPH-hemoprotein reductase activity"/>
    <property type="evidence" value="ECO:0007669"/>
    <property type="project" value="UniProtKB-EC"/>
</dbReference>
<evidence type="ECO:0000256" key="3">
    <source>
        <dbReference type="ARBA" id="ARBA00001974"/>
    </source>
</evidence>
<comment type="caution">
    <text evidence="22">The sequence shown here is derived from an EMBL/GenBank/DDBJ whole genome shotgun (WGS) entry which is preliminary data.</text>
</comment>
<dbReference type="SUPFAM" id="SSF52218">
    <property type="entry name" value="Flavoproteins"/>
    <property type="match status" value="1"/>
</dbReference>
<keyword evidence="23" id="KW-1185">Reference proteome</keyword>
<dbReference type="Gene3D" id="2.40.30.10">
    <property type="entry name" value="Translation factors"/>
    <property type="match status" value="1"/>
</dbReference>
<comment type="catalytic activity">
    <reaction evidence="17">
        <text>2 oxidized [cytochrome P450] + NADPH = 2 reduced [cytochrome P450] + NADP(+) + H(+)</text>
        <dbReference type="Rhea" id="RHEA:24040"/>
        <dbReference type="Rhea" id="RHEA-COMP:14627"/>
        <dbReference type="Rhea" id="RHEA-COMP:14628"/>
        <dbReference type="ChEBI" id="CHEBI:15378"/>
        <dbReference type="ChEBI" id="CHEBI:55376"/>
        <dbReference type="ChEBI" id="CHEBI:57783"/>
        <dbReference type="ChEBI" id="CHEBI:58349"/>
        <dbReference type="ChEBI" id="CHEBI:60344"/>
        <dbReference type="EC" id="1.6.2.4"/>
    </reaction>
</comment>
<dbReference type="InterPro" id="IPR008254">
    <property type="entry name" value="Flavodoxin/NO_synth"/>
</dbReference>
<evidence type="ECO:0000256" key="4">
    <source>
        <dbReference type="ARBA" id="ARBA00010018"/>
    </source>
</evidence>
<dbReference type="SUPFAM" id="SSF63380">
    <property type="entry name" value="Riboflavin synthase domain-like"/>
    <property type="match status" value="1"/>
</dbReference>
<dbReference type="PANTHER" id="PTHR19384">
    <property type="entry name" value="NITRIC OXIDE SYNTHASE-RELATED"/>
    <property type="match status" value="1"/>
</dbReference>
<dbReference type="EMBL" id="BDHI01000014">
    <property type="protein sequence ID" value="GCB23304.1"/>
    <property type="molecule type" value="Genomic_DNA"/>
</dbReference>
<dbReference type="GO" id="GO:0005829">
    <property type="term" value="C:cytosol"/>
    <property type="evidence" value="ECO:0007669"/>
    <property type="project" value="TreeGrafter"/>
</dbReference>
<dbReference type="SUPFAM" id="SSF52343">
    <property type="entry name" value="Ferredoxin reductase-like, C-terminal NADP-linked domain"/>
    <property type="match status" value="1"/>
</dbReference>
<reference evidence="22 23" key="1">
    <citation type="submission" date="2016-09" db="EMBL/GenBank/DDBJ databases">
        <title>Aspergillus awamori IFM 58123T.</title>
        <authorList>
            <person name="Kusuya Y."/>
            <person name="Shimizu M."/>
            <person name="Takahashi H."/>
            <person name="Yaguchi T."/>
        </authorList>
    </citation>
    <scope>NUCLEOTIDE SEQUENCE [LARGE SCALE GENOMIC DNA]</scope>
    <source>
        <strain evidence="22 23">IFM 58123</strain>
    </source>
</reference>
<evidence type="ECO:0000256" key="5">
    <source>
        <dbReference type="ARBA" id="ARBA00022448"/>
    </source>
</evidence>
<dbReference type="SUPFAM" id="SSF48264">
    <property type="entry name" value="Cytochrome P450"/>
    <property type="match status" value="1"/>
</dbReference>
<feature type="binding site" description="axial binding residue" evidence="18">
    <location>
        <position position="590"/>
    </location>
    <ligand>
        <name>heme</name>
        <dbReference type="ChEBI" id="CHEBI:30413"/>
    </ligand>
    <ligandPart>
        <name>Fe</name>
        <dbReference type="ChEBI" id="CHEBI:18248"/>
    </ligandPart>
</feature>
<keyword evidence="10" id="KW-0274">FAD</keyword>
<keyword evidence="9 18" id="KW-0479">Metal-binding</keyword>
<feature type="transmembrane region" description="Helical" evidence="19">
    <location>
        <begin position="171"/>
        <end position="191"/>
    </location>
</feature>
<dbReference type="Proteomes" id="UP000286921">
    <property type="component" value="Unassembled WGS sequence"/>
</dbReference>
<dbReference type="FunFam" id="1.10.630.10:FF:000040">
    <property type="entry name" value="Bifunctional cytochrome P450/NADPH--P450 reductase"/>
    <property type="match status" value="1"/>
</dbReference>
<dbReference type="AlphaFoldDB" id="A0A401KVH9"/>
<evidence type="ECO:0000256" key="6">
    <source>
        <dbReference type="ARBA" id="ARBA00022617"/>
    </source>
</evidence>
<dbReference type="GO" id="GO:0050660">
    <property type="term" value="F:flavin adenine dinucleotide binding"/>
    <property type="evidence" value="ECO:0007669"/>
    <property type="project" value="TreeGrafter"/>
</dbReference>
<dbReference type="Pfam" id="PF00175">
    <property type="entry name" value="NAD_binding_1"/>
    <property type="match status" value="1"/>
</dbReference>
<dbReference type="InterPro" id="IPR017927">
    <property type="entry name" value="FAD-bd_FR_type"/>
</dbReference>
<evidence type="ECO:0000313" key="22">
    <source>
        <dbReference type="EMBL" id="GCB23304.1"/>
    </source>
</evidence>
<dbReference type="InterPro" id="IPR023173">
    <property type="entry name" value="NADPH_Cyt_P450_Rdtase_alpha"/>
</dbReference>
<dbReference type="PROSITE" id="PS00086">
    <property type="entry name" value="CYTOCHROME_P450"/>
    <property type="match status" value="1"/>
</dbReference>
<dbReference type="Gene3D" id="1.20.990.10">
    <property type="entry name" value="NADPH-cytochrome p450 Reductase, Chain A, domain 3"/>
    <property type="match status" value="1"/>
</dbReference>
<dbReference type="GO" id="GO:0010181">
    <property type="term" value="F:FMN binding"/>
    <property type="evidence" value="ECO:0007669"/>
    <property type="project" value="InterPro"/>
</dbReference>
<evidence type="ECO:0000259" key="21">
    <source>
        <dbReference type="PROSITE" id="PS51384"/>
    </source>
</evidence>
<dbReference type="InterPro" id="IPR002401">
    <property type="entry name" value="Cyt_P450_E_grp-I"/>
</dbReference>
<keyword evidence="19" id="KW-0472">Membrane</keyword>
<dbReference type="PRINTS" id="PR00385">
    <property type="entry name" value="P450"/>
</dbReference>
<evidence type="ECO:0000256" key="13">
    <source>
        <dbReference type="ARBA" id="ARBA00023002"/>
    </source>
</evidence>
<evidence type="ECO:0000256" key="2">
    <source>
        <dbReference type="ARBA" id="ARBA00001971"/>
    </source>
</evidence>
<keyword evidence="12" id="KW-0249">Electron transport</keyword>
<comment type="catalytic activity">
    <reaction evidence="16">
        <text>an organic molecule + reduced [NADPH--hemoprotein reductase] + O2 = an alcohol + oxidized [NADPH--hemoprotein reductase] + H2O + H(+)</text>
        <dbReference type="Rhea" id="RHEA:17149"/>
        <dbReference type="Rhea" id="RHEA-COMP:11964"/>
        <dbReference type="Rhea" id="RHEA-COMP:11965"/>
        <dbReference type="ChEBI" id="CHEBI:15377"/>
        <dbReference type="ChEBI" id="CHEBI:15378"/>
        <dbReference type="ChEBI" id="CHEBI:15379"/>
        <dbReference type="ChEBI" id="CHEBI:30879"/>
        <dbReference type="ChEBI" id="CHEBI:57618"/>
        <dbReference type="ChEBI" id="CHEBI:58210"/>
        <dbReference type="ChEBI" id="CHEBI:142491"/>
        <dbReference type="EC" id="1.14.14.1"/>
    </reaction>
</comment>
<dbReference type="PANTHER" id="PTHR19384:SF127">
    <property type="entry name" value="BIFUNCTIONAL CYTOCHROME P450_NADPH--P450 REDUCTASE"/>
    <property type="match status" value="1"/>
</dbReference>
<dbReference type="GO" id="GO:0016712">
    <property type="term" value="F:oxidoreductase activity, acting on paired donors, with incorporation or reduction of molecular oxygen, reduced flavin or flavoprotein as one donor, and incorporation of one atom of oxygen"/>
    <property type="evidence" value="ECO:0007669"/>
    <property type="project" value="UniProtKB-EC"/>
</dbReference>
<evidence type="ECO:0000256" key="8">
    <source>
        <dbReference type="ARBA" id="ARBA00022643"/>
    </source>
</evidence>
<evidence type="ECO:0000313" key="23">
    <source>
        <dbReference type="Proteomes" id="UP000286921"/>
    </source>
</evidence>
<dbReference type="GO" id="GO:0020037">
    <property type="term" value="F:heme binding"/>
    <property type="evidence" value="ECO:0007669"/>
    <property type="project" value="InterPro"/>
</dbReference>
<dbReference type="Pfam" id="PF00667">
    <property type="entry name" value="FAD_binding_1"/>
    <property type="match status" value="1"/>
</dbReference>
<keyword evidence="11" id="KW-0521">NADP</keyword>
<dbReference type="CDD" id="cd06206">
    <property type="entry name" value="bifunctional_CYPOR"/>
    <property type="match status" value="1"/>
</dbReference>
<dbReference type="InterPro" id="IPR029039">
    <property type="entry name" value="Flavoprotein-like_sf"/>
</dbReference>
<evidence type="ECO:0000256" key="19">
    <source>
        <dbReference type="SAM" id="Phobius"/>
    </source>
</evidence>
<feature type="domain" description="Flavodoxin-like" evidence="20">
    <location>
        <begin position="685"/>
        <end position="826"/>
    </location>
</feature>
<evidence type="ECO:0000256" key="1">
    <source>
        <dbReference type="ARBA" id="ARBA00001917"/>
    </source>
</evidence>
<proteinExistence type="inferred from homology"/>
<feature type="transmembrane region" description="Helical" evidence="19">
    <location>
        <begin position="145"/>
        <end position="165"/>
    </location>
</feature>
<feature type="domain" description="FAD-binding FR-type" evidence="21">
    <location>
        <begin position="864"/>
        <end position="1092"/>
    </location>
</feature>
<dbReference type="InterPro" id="IPR036396">
    <property type="entry name" value="Cyt_P450_sf"/>
</dbReference>
<dbReference type="InterPro" id="IPR003097">
    <property type="entry name" value="CysJ-like_FAD-binding"/>
</dbReference>
<evidence type="ECO:0000256" key="18">
    <source>
        <dbReference type="PIRSR" id="PIRSR602401-1"/>
    </source>
</evidence>
<dbReference type="InterPro" id="IPR001128">
    <property type="entry name" value="Cyt_P450"/>
</dbReference>
<gene>
    <name evidence="22" type="ORF">AAWM_06189</name>
</gene>
<dbReference type="PROSITE" id="PS50902">
    <property type="entry name" value="FLAVODOXIN_LIKE"/>
    <property type="match status" value="1"/>
</dbReference>
<evidence type="ECO:0000259" key="20">
    <source>
        <dbReference type="PROSITE" id="PS50902"/>
    </source>
</evidence>
<keyword evidence="14 18" id="KW-0408">Iron</keyword>
<dbReference type="STRING" id="105351.A0A401KVH9"/>
<dbReference type="GO" id="GO:0005506">
    <property type="term" value="F:iron ion binding"/>
    <property type="evidence" value="ECO:0007669"/>
    <property type="project" value="InterPro"/>
</dbReference>
<keyword evidence="6 18" id="KW-0349">Heme</keyword>
<sequence length="1235" mass="138849">MTLFGTFLTETLQRSWSLWRKKSTVRFDFTHWHILVSWIIIIAELVLGTIPEPPWIRMLAMPVPSLFFIFSIEMLIFESMYIFKIPVPFRISSVPKGDPMRPALYPLLEDIIAVDGMGQTEFRDHLNQRYNASPPFRSMLHRLTMLWMIPQMLVAGGTLAGIVIADHELAYTLGWSVPAIWAGIWAMVMAIRIRVELRRPLFQITINGEKQIFATSQALVDELCDESRFHKAVASGLENLRMLAHDGLFTAYHGERGWGIAHRILVPAFGPLRIQSMFDDMGDLAQQLCLKWWVLLDIDNRKLDETNYFVSFRCRCRARQGASHSINITDDFTRLTLDTIALCTMDFRLNSFYNNETMHPFVESMLYVLREADVQSALPGIANSVRIMAHRRMLKNIEAMRTIARDIIHDRRKKENPADDLLNTLLNGRDPVTGEGMSDESIIDNVITFLVAGHETTSGLLSFTFYYLVQHPDILKKAQKEVDETVGQAQISVQHLAELPYIDAILKESLRMMPTAPGFTVTPKKAETLGGKWLLNAGQPINVLLPACLRDRSIFGPNADEFSPERMLAENFSKLPPNSWKPFGNGERSCIGRAFAWQEAQLVVAMILQNFDLVPDDPSYTLRIKETLTIKPDGFRVRATLRHRQTATGLFQHTLSARNDTSLASSSAHLIKKSEDQAPAGGRPICFFYGSNSGTCKALAHRLASDLMPYGFTDQKLAVLDTAVDNLPRDQPVIILTTTYDGQPTDDAKKFVAWLESGKVPALQGISYAVFGCGHHDWTQTFYRIPTLIDELMHKAGATRLAPRGTANAAVSDLFSDLEAWEETSLLPALRETFLLSSSSDLDSLNLHQLQISLSKPRRIDLHKDLMEARVTTVRILTNPDTPEKRHIEFRFQGDTTLRPGDHVNVLPVNPPSTVLRVLAQFNLAPDYSITINSFNTLGLPQATPVSASELFSAYVELSQPATRNNLRILAATAQSDADKQELIHLQNSYDSLVRDKRVSVLDLLEQFPSVSLPIAAFISMLPALRVRTYSLSLAPSFKPSHGSLTFSVVNELARNGNRRYLGVGSNYLASLTPGSILYLSPRPAKEPFHLPVDQSRIPIIMICAGSGLAPFLSFIQDRMIWQQQEKPLARALLFFGCRGRFLDDLYHEELSEFEAAGVVDVRRAYSKVLDYDMARGCKYVQHRLVAEANAIRHLWAQDATIYVCGSADMAKGVEGVLENMLGILPRERYVTEIF</sequence>
<feature type="transmembrane region" description="Helical" evidence="19">
    <location>
        <begin position="29"/>
        <end position="50"/>
    </location>
</feature>
<evidence type="ECO:0000256" key="15">
    <source>
        <dbReference type="ARBA" id="ARBA00023033"/>
    </source>
</evidence>
<dbReference type="Pfam" id="PF00067">
    <property type="entry name" value="p450"/>
    <property type="match status" value="1"/>
</dbReference>
<keyword evidence="13" id="KW-0560">Oxidoreductase</keyword>
<keyword evidence="7" id="KW-0285">Flavoprotein</keyword>
<dbReference type="InterPro" id="IPR039261">
    <property type="entry name" value="FNR_nucleotide-bd"/>
</dbReference>
<dbReference type="PROSITE" id="PS51384">
    <property type="entry name" value="FAD_FR"/>
    <property type="match status" value="1"/>
</dbReference>
<accession>A0A401KVH9</accession>
<keyword evidence="15" id="KW-0503">Monooxygenase</keyword>
<dbReference type="Gene3D" id="3.40.50.360">
    <property type="match status" value="1"/>
</dbReference>
<evidence type="ECO:0000256" key="14">
    <source>
        <dbReference type="ARBA" id="ARBA00023004"/>
    </source>
</evidence>
<comment type="cofactor">
    <cofactor evidence="2 18">
        <name>heme</name>
        <dbReference type="ChEBI" id="CHEBI:30413"/>
    </cofactor>
</comment>
<evidence type="ECO:0000256" key="7">
    <source>
        <dbReference type="ARBA" id="ARBA00022630"/>
    </source>
</evidence>
<name>A0A401KVH9_ASPAW</name>
<dbReference type="InterPro" id="IPR017938">
    <property type="entry name" value="Riboflavin_synthase-like_b-brl"/>
</dbReference>
<evidence type="ECO:0000256" key="9">
    <source>
        <dbReference type="ARBA" id="ARBA00022723"/>
    </source>
</evidence>
<keyword evidence="8" id="KW-0288">FMN</keyword>
<evidence type="ECO:0000256" key="12">
    <source>
        <dbReference type="ARBA" id="ARBA00022982"/>
    </source>
</evidence>
<protein>
    <submittedName>
        <fullName evidence="22">Bifunctional P-450:NADPH-P450 reductase</fullName>
    </submittedName>
</protein>
<comment type="similarity">
    <text evidence="4">In the N-terminal section; belongs to the cytochrome P450 family.</text>
</comment>
<dbReference type="InterPro" id="IPR017972">
    <property type="entry name" value="Cyt_P450_CS"/>
</dbReference>
<evidence type="ECO:0000256" key="11">
    <source>
        <dbReference type="ARBA" id="ARBA00022857"/>
    </source>
</evidence>
<dbReference type="Gene3D" id="3.40.50.80">
    <property type="entry name" value="Nucleotide-binding domain of ferredoxin-NADP reductase (FNR) module"/>
    <property type="match status" value="1"/>
</dbReference>
<evidence type="ECO:0000256" key="16">
    <source>
        <dbReference type="ARBA" id="ARBA00047827"/>
    </source>
</evidence>
<evidence type="ECO:0000256" key="17">
    <source>
        <dbReference type="ARBA" id="ARBA00049342"/>
    </source>
</evidence>
<dbReference type="Gene3D" id="1.10.630.10">
    <property type="entry name" value="Cytochrome P450"/>
    <property type="match status" value="1"/>
</dbReference>
<comment type="cofactor">
    <cofactor evidence="1">
        <name>FMN</name>
        <dbReference type="ChEBI" id="CHEBI:58210"/>
    </cofactor>
</comment>
<feature type="transmembrane region" description="Helical" evidence="19">
    <location>
        <begin position="62"/>
        <end position="83"/>
    </location>
</feature>
<keyword evidence="19" id="KW-0812">Transmembrane</keyword>
<evidence type="ECO:0000256" key="10">
    <source>
        <dbReference type="ARBA" id="ARBA00022827"/>
    </source>
</evidence>
<organism evidence="22 23">
    <name type="scientific">Aspergillus awamori</name>
    <name type="common">Black koji mold</name>
    <dbReference type="NCBI Taxonomy" id="105351"/>
    <lineage>
        <taxon>Eukaryota</taxon>
        <taxon>Fungi</taxon>
        <taxon>Dikarya</taxon>
        <taxon>Ascomycota</taxon>
        <taxon>Pezizomycotina</taxon>
        <taxon>Eurotiomycetes</taxon>
        <taxon>Eurotiomycetidae</taxon>
        <taxon>Eurotiales</taxon>
        <taxon>Aspergillaceae</taxon>
        <taxon>Aspergillus</taxon>
    </lineage>
</organism>
<comment type="cofactor">
    <cofactor evidence="3">
        <name>FAD</name>
        <dbReference type="ChEBI" id="CHEBI:57692"/>
    </cofactor>
</comment>
<dbReference type="InterPro" id="IPR001433">
    <property type="entry name" value="OxRdtase_FAD/NAD-bd"/>
</dbReference>
<keyword evidence="5" id="KW-0813">Transport</keyword>